<name>A0ABT3TIS3_9GAMM</name>
<dbReference type="SUPFAM" id="SSF52540">
    <property type="entry name" value="P-loop containing nucleoside triphosphate hydrolases"/>
    <property type="match status" value="1"/>
</dbReference>
<dbReference type="InterPro" id="IPR027417">
    <property type="entry name" value="P-loop_NTPase"/>
</dbReference>
<protein>
    <recommendedName>
        <fullName evidence="3">Thymidylate kinase</fullName>
    </recommendedName>
</protein>
<evidence type="ECO:0008006" key="3">
    <source>
        <dbReference type="Google" id="ProtNLM"/>
    </source>
</evidence>
<organism evidence="1 2">
    <name type="scientific">Candidatus Litorirhabdus singularis</name>
    <dbReference type="NCBI Taxonomy" id="2518993"/>
    <lineage>
        <taxon>Bacteria</taxon>
        <taxon>Pseudomonadati</taxon>
        <taxon>Pseudomonadota</taxon>
        <taxon>Gammaproteobacteria</taxon>
        <taxon>Cellvibrionales</taxon>
        <taxon>Halieaceae</taxon>
        <taxon>Candidatus Litorirhabdus</taxon>
    </lineage>
</organism>
<proteinExistence type="predicted"/>
<comment type="caution">
    <text evidence="1">The sequence shown here is derived from an EMBL/GenBank/DDBJ whole genome shotgun (WGS) entry which is preliminary data.</text>
</comment>
<reference evidence="1" key="1">
    <citation type="submission" date="2019-02" db="EMBL/GenBank/DDBJ databases">
        <authorList>
            <person name="Li S.-H."/>
        </authorList>
    </citation>
    <scope>NUCLEOTIDE SEQUENCE</scope>
    <source>
        <strain evidence="1">IMCC14734</strain>
    </source>
</reference>
<dbReference type="Gene3D" id="3.40.50.300">
    <property type="entry name" value="P-loop containing nucleotide triphosphate hydrolases"/>
    <property type="match status" value="1"/>
</dbReference>
<evidence type="ECO:0000313" key="2">
    <source>
        <dbReference type="Proteomes" id="UP001143362"/>
    </source>
</evidence>
<gene>
    <name evidence="1" type="ORF">EYC98_10530</name>
</gene>
<sequence length="542" mass="61173">MYLGKVQIPLISFDQIHRLSYTIFSNGKYLMPKSKPHIPMNRENGSAMNSISHSENDPAKRIASIRNLFNLLDQSGITWAIRGEPMELFSWVRAGSRKDIDIWVPLNDMEMCIDVAISAGGVPVCSRPGVMGKASVLSAIFVFIDVDGSVISMVDFNGGPSSAGIVKVSDEETYINSIQRPAGVPRFSGGAILTDSIVRRLVRGKGFTESRIDNARSHWKKMDDDGKRQWLDLHRNNFNKEASAFLTRILQSNSGQILEQDWRKARNNMLLSYFGSRPFLLIVGVIDKLLYSRKPRQRTINPAGARPAATSVAIIGTDGTGKSSTVSSVEQNLRRFCLPVEIFYFGRVRGGLPGVEFLQKKLSTLFTKKSGEVYLDAGPKSEDRSALEKATRWIGSYFYVLDYFSRYVVYVFPSIIRRKIIVFDRYVYDLKIMPYSSRVAALLIEKIVPKPSLICFLDVDENTIFARRKERTLEEVVRQQDILRNATQRNTAKDRRISISGKFPLTDTAYQLTRAAITVSFRKEIQNLGIEHKVLADVRSKI</sequence>
<dbReference type="RefSeq" id="WP_279245301.1">
    <property type="nucleotide sequence ID" value="NZ_SHNN01000002.1"/>
</dbReference>
<dbReference type="EMBL" id="SHNN01000002">
    <property type="protein sequence ID" value="MCX2981299.1"/>
    <property type="molecule type" value="Genomic_DNA"/>
</dbReference>
<keyword evidence="2" id="KW-1185">Reference proteome</keyword>
<accession>A0ABT3TIS3</accession>
<evidence type="ECO:0000313" key="1">
    <source>
        <dbReference type="EMBL" id="MCX2981299.1"/>
    </source>
</evidence>
<dbReference type="Proteomes" id="UP001143362">
    <property type="component" value="Unassembled WGS sequence"/>
</dbReference>